<feature type="domain" description="Peptidoglycan binding-like" evidence="3">
    <location>
        <begin position="465"/>
        <end position="520"/>
    </location>
</feature>
<feature type="compositionally biased region" description="Acidic residues" evidence="1">
    <location>
        <begin position="115"/>
        <end position="146"/>
    </location>
</feature>
<dbReference type="AlphaFoldDB" id="A0A0M0KGJ9"/>
<feature type="domain" description="Peptidoglycan binding-like" evidence="3">
    <location>
        <begin position="49"/>
        <end position="107"/>
    </location>
</feature>
<dbReference type="InterPro" id="IPR052905">
    <property type="entry name" value="LD-transpeptidase_YkuD-like"/>
</dbReference>
<feature type="domain" description="Peptidoglycan binding-like" evidence="3">
    <location>
        <begin position="182"/>
        <end position="238"/>
    </location>
</feature>
<dbReference type="InterPro" id="IPR036365">
    <property type="entry name" value="PGBD-like_sf"/>
</dbReference>
<dbReference type="PANTHER" id="PTHR41533:SF1">
    <property type="entry name" value="L,D-TRANSPEPTIDASE YCBB-RELATED"/>
    <property type="match status" value="1"/>
</dbReference>
<feature type="domain" description="Peptidoglycan binding-like" evidence="3">
    <location>
        <begin position="671"/>
        <end position="727"/>
    </location>
</feature>
<proteinExistence type="predicted"/>
<reference evidence="5" key="1">
    <citation type="submission" date="2015-08" db="EMBL/GenBank/DDBJ databases">
        <title>Complete DNA Sequence of Pseudomonas syringae pv. actinidiae, the Causal Agent of Kiwifruit Canker Disease.</title>
        <authorList>
            <person name="Rikkerink E.H.A."/>
            <person name="Fineran P.C."/>
        </authorList>
    </citation>
    <scope>NUCLEOTIDE SEQUENCE</scope>
    <source>
        <strain evidence="5">DSM 13666</strain>
    </source>
</reference>
<feature type="chain" id="PRO_5044367128" description="SpoIID/LytB domain protein" evidence="2">
    <location>
        <begin position="30"/>
        <end position="1108"/>
    </location>
</feature>
<keyword evidence="2" id="KW-0732">Signal</keyword>
<feature type="domain" description="Peptidoglycan binding-like" evidence="3">
    <location>
        <begin position="393"/>
        <end position="449"/>
    </location>
</feature>
<dbReference type="InterPro" id="IPR013693">
    <property type="entry name" value="SpoIID/LytB_N"/>
</dbReference>
<feature type="domain" description="Sporulation stage II protein D amidase enhancer LytB N-terminal" evidence="4">
    <location>
        <begin position="901"/>
        <end position="989"/>
    </location>
</feature>
<dbReference type="EMBL" id="LILD01000001">
    <property type="protein sequence ID" value="KOO37717.1"/>
    <property type="molecule type" value="Genomic_DNA"/>
</dbReference>
<dbReference type="InterPro" id="IPR002477">
    <property type="entry name" value="Peptidoglycan-bd-like"/>
</dbReference>
<dbReference type="Gene3D" id="1.10.101.10">
    <property type="entry name" value="PGBD-like superfamily/PGBD"/>
    <property type="match status" value="8"/>
</dbReference>
<dbReference type="PATRIC" id="fig|136160.3.peg.563"/>
<feature type="region of interest" description="Disordered" evidence="1">
    <location>
        <begin position="115"/>
        <end position="148"/>
    </location>
</feature>
<evidence type="ECO:0008006" key="6">
    <source>
        <dbReference type="Google" id="ProtNLM"/>
    </source>
</evidence>
<dbReference type="Pfam" id="PF01471">
    <property type="entry name" value="PG_binding_1"/>
    <property type="match status" value="9"/>
</dbReference>
<comment type="caution">
    <text evidence="5">The sequence shown here is derived from an EMBL/GenBank/DDBJ whole genome shotgun (WGS) entry which is preliminary data.</text>
</comment>
<evidence type="ECO:0000259" key="3">
    <source>
        <dbReference type="Pfam" id="PF01471"/>
    </source>
</evidence>
<dbReference type="GeneID" id="87599177"/>
<evidence type="ECO:0000256" key="1">
    <source>
        <dbReference type="SAM" id="MobiDB-lite"/>
    </source>
</evidence>
<dbReference type="PANTHER" id="PTHR41533">
    <property type="entry name" value="L,D-TRANSPEPTIDASE HI_1667-RELATED"/>
    <property type="match status" value="1"/>
</dbReference>
<feature type="domain" description="Peptidoglycan binding-like" evidence="3">
    <location>
        <begin position="252"/>
        <end position="308"/>
    </location>
</feature>
<dbReference type="InterPro" id="IPR013486">
    <property type="entry name" value="SpoIID/LytB"/>
</dbReference>
<feature type="signal peptide" evidence="2">
    <location>
        <begin position="1"/>
        <end position="29"/>
    </location>
</feature>
<feature type="domain" description="Peptidoglycan binding-like" evidence="3">
    <location>
        <begin position="602"/>
        <end position="657"/>
    </location>
</feature>
<dbReference type="Pfam" id="PF08486">
    <property type="entry name" value="SpoIID"/>
    <property type="match status" value="1"/>
</dbReference>
<organism evidence="5">
    <name type="scientific">Halalkalibacterium halodurans</name>
    <name type="common">Bacillus halodurans</name>
    <dbReference type="NCBI Taxonomy" id="86665"/>
    <lineage>
        <taxon>Bacteria</taxon>
        <taxon>Bacillati</taxon>
        <taxon>Bacillota</taxon>
        <taxon>Bacilli</taxon>
        <taxon>Bacillales</taxon>
        <taxon>Bacillaceae</taxon>
        <taxon>Halalkalibacterium (ex Joshi et al. 2022)</taxon>
    </lineage>
</organism>
<dbReference type="InterPro" id="IPR036366">
    <property type="entry name" value="PGBDSf"/>
</dbReference>
<accession>A0A0M0KGJ9</accession>
<evidence type="ECO:0000259" key="4">
    <source>
        <dbReference type="Pfam" id="PF08486"/>
    </source>
</evidence>
<feature type="domain" description="Peptidoglycan binding-like" evidence="3">
    <location>
        <begin position="534"/>
        <end position="590"/>
    </location>
</feature>
<name>A0A0M0KGJ9_ALKHA</name>
<sequence length="1108" mass="124019">MAKKRHTVLSGMTATMMVLSPIAPTYAQAIDLTEVKQEEFETLKLGVDHQNVLVLKQVLYSLEYLESDDPESFTTYFDPDLEQVIVDLQEMFQFEPSGEVTFDFFELLVQLANEEQDEDEQKSTDVAEEEKNEEVSLAEEDLEREENETKLNETAETFSAMSTFSSDSTADSSVLFQVGDRDPEIITIKLHLEILGFKVSNNPTSYYGIQTEEMVRAFQSQYQLPVTGKVDQETRNLLSQRATGPLRLGMYREDVIQLKINLEKVGFPVSSNPNTYFGPTTDRQVRAFQQSQGLTADGIVGSSTIKALEEALSGVLFLGVRDSKVIDLKKMLADLGYGVSDNPTTYFGPVTEEQVKRFQNDFGRPVTGVVDRATFEFIQKMVEEGFVLRPGMNHPEVLKLKEYLAILGYRVSNTPNDFFGSVTEAKVREYQYDNGLQQTGIVTKQLLTELEKQATGPLKMGMYREDAITLKEQLAVLGYVISNNPTNYYGPSTEATVKQFQKDHGLQVNGIADSLTLKKIQELLNQTLYFGVRNEKVVELKLELERLGLSVSSSPTTYFGSVTEEMVREFQRRANLPVTGVVNDEQLKFMKDIVYMEGMRASGIITLKEHLAILGFRVSDNPTTLYGAVTTEQVRQFQQKYGLSSTGIADQKTVDQLRALATRPLQLGMYHPDVVQLKKDLAKAGYFVSNNPNDYFGPTTTTKLKEFQTDHNLPATGIADRQTLNKLKEVVQAIGVQYVFQGKRQFGHGVGMTQWGAYGMSQQGFTYRQILTYYYTNVTVSSSSSYRNTNVRVMIGDEQINSATFSSTGTYSVQNISTGQFLFTNVTGNTTVTYGSGGDGTFRITNGGTTRTTQSEVRIVPNNSATIRYVGNNKNQVGQHYRGALHLTKSRINNLQSNFVMDVINHVDIDTYLEGVVPYEMIPSWAQLNAFKAQAVAARTYAFRNRVPTRHFDMYDDTRSQVYHGVPQGDRNNALVNQAIHETSGEVILHNNSLIDAVYSASASGHTVDARDVWGNDIAYLKGKRDPYDNSQYTQVSWTGTFTLDDLSNISEFKNRGLGKVVDLKIEARSERIISAQVIFERGSVTYSGSAFASHIGAPSRIMTYTIK</sequence>
<evidence type="ECO:0000313" key="5">
    <source>
        <dbReference type="EMBL" id="KOO37717.1"/>
    </source>
</evidence>
<protein>
    <recommendedName>
        <fullName evidence="6">SpoIID/LytB domain protein</fullName>
    </recommendedName>
</protein>
<dbReference type="GO" id="GO:0030435">
    <property type="term" value="P:sporulation resulting in formation of a cellular spore"/>
    <property type="evidence" value="ECO:0007669"/>
    <property type="project" value="InterPro"/>
</dbReference>
<evidence type="ECO:0000256" key="2">
    <source>
        <dbReference type="SAM" id="SignalP"/>
    </source>
</evidence>
<dbReference type="RefSeq" id="WP_053430256.1">
    <property type="nucleotide sequence ID" value="NZ_CP040441.1"/>
</dbReference>
<gene>
    <name evidence="5" type="ORF">AMD02_01800</name>
</gene>
<feature type="domain" description="Peptidoglycan binding-like" evidence="3">
    <location>
        <begin position="322"/>
        <end position="377"/>
    </location>
</feature>
<dbReference type="NCBIfam" id="TIGR02669">
    <property type="entry name" value="SpoIID_LytB"/>
    <property type="match status" value="1"/>
</dbReference>
<dbReference type="SUPFAM" id="SSF47090">
    <property type="entry name" value="PGBD-like"/>
    <property type="match status" value="9"/>
</dbReference>